<name>A0A1H2B6I2_9PSED</name>
<dbReference type="AlphaFoldDB" id="A0A1H2B6I2"/>
<keyword evidence="5 6" id="KW-0233">DNA recombination</keyword>
<evidence type="ECO:0000313" key="7">
    <source>
        <dbReference type="EMBL" id="SDT53396.1"/>
    </source>
</evidence>
<sequence length="206" mass="23032">MTEPKRTKRVKPELVKLADSLLANYRKPEDLIGENGLLKQLTKMLVERALEAEMIEHLGHDKSAAVTNAEGNARNGHSGKTFKGDFGELPLEIPRDRQGMFEPQLVSKHQTRWTGFDDKVISLYARGMTVREIQGHLQEMHGTEVSPSLISAITDAVSEEVKVLTGVPILPYRARQSGLTENNATMISAEKILRCAHYTHAYRSND</sequence>
<keyword evidence="4 6" id="KW-0238">DNA-binding</keyword>
<protein>
    <recommendedName>
        <fullName evidence="6">Mutator family transposase</fullName>
    </recommendedName>
</protein>
<evidence type="ECO:0000256" key="3">
    <source>
        <dbReference type="ARBA" id="ARBA00022578"/>
    </source>
</evidence>
<gene>
    <name evidence="7" type="ORF">SAMN04490191_5010</name>
</gene>
<accession>A0A1H2B6I2</accession>
<dbReference type="PANTHER" id="PTHR33217">
    <property type="entry name" value="TRANSPOSASE FOR INSERTION SEQUENCE ELEMENT IS1081"/>
    <property type="match status" value="1"/>
</dbReference>
<keyword evidence="6" id="KW-0814">Transposable element</keyword>
<keyword evidence="3 6" id="KW-0815">Transposition</keyword>
<dbReference type="GO" id="GO:0003677">
    <property type="term" value="F:DNA binding"/>
    <property type="evidence" value="ECO:0007669"/>
    <property type="project" value="UniProtKB-UniRule"/>
</dbReference>
<reference evidence="8" key="1">
    <citation type="submission" date="2016-10" db="EMBL/GenBank/DDBJ databases">
        <authorList>
            <person name="Varghese N."/>
            <person name="Submissions S."/>
        </authorList>
    </citation>
    <scope>NUCLEOTIDE SEQUENCE [LARGE SCALE GENOMIC DNA]</scope>
    <source>
        <strain evidence="8">BS3782</strain>
    </source>
</reference>
<proteinExistence type="inferred from homology"/>
<dbReference type="GO" id="GO:0006313">
    <property type="term" value="P:DNA transposition"/>
    <property type="evidence" value="ECO:0007669"/>
    <property type="project" value="UniProtKB-UniRule"/>
</dbReference>
<dbReference type="EMBL" id="LT629746">
    <property type="protein sequence ID" value="SDT53396.1"/>
    <property type="molecule type" value="Genomic_DNA"/>
</dbReference>
<organism evidence="7 8">
    <name type="scientific">Pseudomonas lini</name>
    <dbReference type="NCBI Taxonomy" id="163011"/>
    <lineage>
        <taxon>Bacteria</taxon>
        <taxon>Pseudomonadati</taxon>
        <taxon>Pseudomonadota</taxon>
        <taxon>Gammaproteobacteria</taxon>
        <taxon>Pseudomonadales</taxon>
        <taxon>Pseudomonadaceae</taxon>
        <taxon>Pseudomonas</taxon>
    </lineage>
</organism>
<evidence type="ECO:0000256" key="5">
    <source>
        <dbReference type="ARBA" id="ARBA00023172"/>
    </source>
</evidence>
<evidence type="ECO:0000313" key="8">
    <source>
        <dbReference type="Proteomes" id="UP000182814"/>
    </source>
</evidence>
<comment type="function">
    <text evidence="1 6">Required for the transposition of the insertion element.</text>
</comment>
<dbReference type="GO" id="GO:0004803">
    <property type="term" value="F:transposase activity"/>
    <property type="evidence" value="ECO:0007669"/>
    <property type="project" value="UniProtKB-UniRule"/>
</dbReference>
<evidence type="ECO:0000256" key="2">
    <source>
        <dbReference type="ARBA" id="ARBA00010961"/>
    </source>
</evidence>
<keyword evidence="8" id="KW-1185">Reference proteome</keyword>
<dbReference type="InterPro" id="IPR001207">
    <property type="entry name" value="Transposase_mutator"/>
</dbReference>
<dbReference type="Pfam" id="PF00872">
    <property type="entry name" value="Transposase_mut"/>
    <property type="match status" value="1"/>
</dbReference>
<dbReference type="PANTHER" id="PTHR33217:SF5">
    <property type="entry name" value="MUTATOR FAMILY TRANSPOSASE"/>
    <property type="match status" value="1"/>
</dbReference>
<comment type="similarity">
    <text evidence="2 6">Belongs to the transposase mutator family.</text>
</comment>
<dbReference type="Proteomes" id="UP000182814">
    <property type="component" value="Chromosome I"/>
</dbReference>
<evidence type="ECO:0000256" key="1">
    <source>
        <dbReference type="ARBA" id="ARBA00002190"/>
    </source>
</evidence>
<evidence type="ECO:0000256" key="6">
    <source>
        <dbReference type="RuleBase" id="RU365089"/>
    </source>
</evidence>
<evidence type="ECO:0000256" key="4">
    <source>
        <dbReference type="ARBA" id="ARBA00023125"/>
    </source>
</evidence>